<dbReference type="OrthoDB" id="262039at2759"/>
<name>A0A836KH40_LEIEN</name>
<reference evidence="2 3" key="1">
    <citation type="submission" date="2021-02" db="EMBL/GenBank/DDBJ databases">
        <title>Leishmania (Mundinia) enrietti genome sequencing and assembly.</title>
        <authorList>
            <person name="Almutairi H."/>
            <person name="Gatherer D."/>
        </authorList>
    </citation>
    <scope>NUCLEOTIDE SEQUENCE [LARGE SCALE GENOMIC DNA]</scope>
    <source>
        <strain evidence="2">CUR178</strain>
    </source>
</reference>
<feature type="region of interest" description="Disordered" evidence="1">
    <location>
        <begin position="42"/>
        <end position="64"/>
    </location>
</feature>
<dbReference type="AlphaFoldDB" id="A0A836KH40"/>
<sequence length="259" mass="27728">MRQCCRLLADSGSIATASASGHMISLREVTRLAKSAGCFDTATGSSSSLLRRSTDPTSTEDHSAANPAISWDVIKRRQHQLFRERHTTAQNNIAVTASCVNMAHLSVYVHSVQCGYPASHAPGPSGEGIPGKRTITTTTLATQSCAVLLLSVSMESPGWLAVRCALSPGAMGTCWRAAEVGRASEAAAPSATMSETEKLRRIKAWAEELVLDRWVMASGQLRMEDVYDGDLQKVVTVPVLEVAMDNFKGSVRALPRALL</sequence>
<evidence type="ECO:0000313" key="2">
    <source>
        <dbReference type="EMBL" id="KAG5465368.1"/>
    </source>
</evidence>
<evidence type="ECO:0000313" key="3">
    <source>
        <dbReference type="Proteomes" id="UP000674179"/>
    </source>
</evidence>
<gene>
    <name evidence="2" type="ORF">CUR178_00071</name>
</gene>
<dbReference type="EMBL" id="JAFHKP010000036">
    <property type="protein sequence ID" value="KAG5465368.1"/>
    <property type="molecule type" value="Genomic_DNA"/>
</dbReference>
<accession>A0A836KH40</accession>
<dbReference type="GeneID" id="94167374"/>
<comment type="caution">
    <text evidence="2">The sequence shown here is derived from an EMBL/GenBank/DDBJ whole genome shotgun (WGS) entry which is preliminary data.</text>
</comment>
<dbReference type="KEGG" id="lenr:94167374"/>
<proteinExistence type="predicted"/>
<dbReference type="Proteomes" id="UP000674179">
    <property type="component" value="Chromosome 36"/>
</dbReference>
<dbReference type="RefSeq" id="XP_067687967.1">
    <property type="nucleotide sequence ID" value="XM_067831864.1"/>
</dbReference>
<evidence type="ECO:0000256" key="1">
    <source>
        <dbReference type="SAM" id="MobiDB-lite"/>
    </source>
</evidence>
<organism evidence="2 3">
    <name type="scientific">Leishmania enriettii</name>
    <dbReference type="NCBI Taxonomy" id="5663"/>
    <lineage>
        <taxon>Eukaryota</taxon>
        <taxon>Discoba</taxon>
        <taxon>Euglenozoa</taxon>
        <taxon>Kinetoplastea</taxon>
        <taxon>Metakinetoplastina</taxon>
        <taxon>Trypanosomatida</taxon>
        <taxon>Trypanosomatidae</taxon>
        <taxon>Leishmaniinae</taxon>
        <taxon>Leishmania</taxon>
    </lineage>
</organism>
<keyword evidence="3" id="KW-1185">Reference proteome</keyword>
<protein>
    <submittedName>
        <fullName evidence="2">Uncharacterized protein</fullName>
    </submittedName>
</protein>